<proteinExistence type="predicted"/>
<accession>A0A1H4JGP4</accession>
<organism evidence="1 2">
    <name type="scientific">Nitratireductor aquibiodomus</name>
    <dbReference type="NCBI Taxonomy" id="204799"/>
    <lineage>
        <taxon>Bacteria</taxon>
        <taxon>Pseudomonadati</taxon>
        <taxon>Pseudomonadota</taxon>
        <taxon>Alphaproteobacteria</taxon>
        <taxon>Hyphomicrobiales</taxon>
        <taxon>Phyllobacteriaceae</taxon>
        <taxon>Nitratireductor</taxon>
    </lineage>
</organism>
<dbReference type="AlphaFoldDB" id="A0A1H4JGP4"/>
<evidence type="ECO:0000313" key="1">
    <source>
        <dbReference type="EMBL" id="SEB44762.1"/>
    </source>
</evidence>
<dbReference type="Pfam" id="PF05035">
    <property type="entry name" value="DGOK"/>
    <property type="match status" value="1"/>
</dbReference>
<dbReference type="CDD" id="cd24012">
    <property type="entry name" value="ASKHA_NBD_KDGal-kinase"/>
    <property type="match status" value="1"/>
</dbReference>
<dbReference type="Proteomes" id="UP000199064">
    <property type="component" value="Unassembled WGS sequence"/>
</dbReference>
<name>A0A1H4JGP4_9HYPH</name>
<dbReference type="RefSeq" id="WP_090327642.1">
    <property type="nucleotide sequence ID" value="NZ_FNSL01000001.1"/>
</dbReference>
<dbReference type="Gene3D" id="3.30.420.300">
    <property type="entry name" value="2-keto-3-deoxy-galactonokinase, substrate binding domain"/>
    <property type="match status" value="1"/>
</dbReference>
<dbReference type="InterPro" id="IPR042258">
    <property type="entry name" value="DGOK_N"/>
</dbReference>
<dbReference type="GO" id="GO:0034194">
    <property type="term" value="P:D-galactonate catabolic process"/>
    <property type="evidence" value="ECO:0007669"/>
    <property type="project" value="InterPro"/>
</dbReference>
<keyword evidence="1" id="KW-0808">Transferase</keyword>
<keyword evidence="1" id="KW-0418">Kinase</keyword>
<keyword evidence="2" id="KW-1185">Reference proteome</keyword>
<gene>
    <name evidence="1" type="ORF">SAMN05216452_1313</name>
</gene>
<dbReference type="InterPro" id="IPR007729">
    <property type="entry name" value="DGOK"/>
</dbReference>
<sequence>MTDHSRSFCAAVDWGTSSFRLWLLDDEGTVIASSSSNEGMMHCVGRGFAPVLDAHLAKVGTPARTPVLICGMAGARQGWLEAPYMEVPASLMALSAQAARVSNTEGDVRILPGLSLNDPQAPNVMRGEETQLLGAVGENGNALVCMPGTHSKWVKIENGTVTHFSSFMTGELFSLLTKHGILRHAIEADRAVSADDAAFLSALERTTVQPHAALSGLFGVRAAQLLGFEERADGGAQLSGLLIGGEISAARGLYGEGLDVILIASHPVDALYRTALERQGFSVALKDAGEASRVGLFNSAKRIWSQ</sequence>
<dbReference type="EMBL" id="FNSL01000001">
    <property type="protein sequence ID" value="SEB44762.1"/>
    <property type="molecule type" value="Genomic_DNA"/>
</dbReference>
<dbReference type="InterPro" id="IPR042257">
    <property type="entry name" value="DGOK_C"/>
</dbReference>
<dbReference type="Gene3D" id="3.30.420.310">
    <property type="entry name" value="2-keto-3-deoxy-galactonokinase, C-terminal domain"/>
    <property type="match status" value="1"/>
</dbReference>
<reference evidence="2" key="1">
    <citation type="submission" date="2016-10" db="EMBL/GenBank/DDBJ databases">
        <authorList>
            <person name="Varghese N."/>
            <person name="Submissions S."/>
        </authorList>
    </citation>
    <scope>NUCLEOTIDE SEQUENCE [LARGE SCALE GENOMIC DNA]</scope>
    <source>
        <strain evidence="2">ES.061</strain>
    </source>
</reference>
<protein>
    <submittedName>
        <fullName evidence="1">2-keto-3-deoxygalactonate kinase</fullName>
    </submittedName>
</protein>
<evidence type="ECO:0000313" key="2">
    <source>
        <dbReference type="Proteomes" id="UP000199064"/>
    </source>
</evidence>
<dbReference type="GO" id="GO:0008671">
    <property type="term" value="F:2-dehydro-3-deoxygalactonokinase activity"/>
    <property type="evidence" value="ECO:0007669"/>
    <property type="project" value="InterPro"/>
</dbReference>